<evidence type="ECO:0000259" key="9">
    <source>
        <dbReference type="PROSITE" id="PS51935"/>
    </source>
</evidence>
<keyword evidence="6" id="KW-0788">Thiol protease</keyword>
<dbReference type="SMART" id="SM00257">
    <property type="entry name" value="LysM"/>
    <property type="match status" value="3"/>
</dbReference>
<keyword evidence="4" id="KW-0677">Repeat</keyword>
<dbReference type="PANTHER" id="PTHR47053">
    <property type="entry name" value="MUREIN DD-ENDOPEPTIDASE MEPH-RELATED"/>
    <property type="match status" value="1"/>
</dbReference>
<dbReference type="SUPFAM" id="SSF54001">
    <property type="entry name" value="Cysteine proteinases"/>
    <property type="match status" value="1"/>
</dbReference>
<dbReference type="InterPro" id="IPR000064">
    <property type="entry name" value="NLP_P60_dom"/>
</dbReference>
<dbReference type="SUPFAM" id="SSF54106">
    <property type="entry name" value="LysM domain"/>
    <property type="match status" value="3"/>
</dbReference>
<dbReference type="Pfam" id="PF00877">
    <property type="entry name" value="NLPC_P60"/>
    <property type="match status" value="1"/>
</dbReference>
<feature type="domain" description="NlpC/P60" evidence="9">
    <location>
        <begin position="214"/>
        <end position="334"/>
    </location>
</feature>
<keyword evidence="3 7" id="KW-0732">Signal</keyword>
<evidence type="ECO:0000259" key="8">
    <source>
        <dbReference type="PROSITE" id="PS51782"/>
    </source>
</evidence>
<evidence type="ECO:0000313" key="10">
    <source>
        <dbReference type="EMBL" id="ALS79934.1"/>
    </source>
</evidence>
<dbReference type="GO" id="GO:0016787">
    <property type="term" value="F:hydrolase activity"/>
    <property type="evidence" value="ECO:0007669"/>
    <property type="project" value="UniProtKB-KW"/>
</dbReference>
<feature type="chain" id="PRO_5045158977" evidence="7">
    <location>
        <begin position="26"/>
        <end position="337"/>
    </location>
</feature>
<evidence type="ECO:0000256" key="1">
    <source>
        <dbReference type="ARBA" id="ARBA00007074"/>
    </source>
</evidence>
<dbReference type="Proteomes" id="UP000065533">
    <property type="component" value="Chromosome"/>
</dbReference>
<protein>
    <submittedName>
        <fullName evidence="10">Peptidoglycan hydrolase</fullName>
    </submittedName>
</protein>
<dbReference type="Pfam" id="PF01476">
    <property type="entry name" value="LysM"/>
    <property type="match status" value="3"/>
</dbReference>
<organism evidence="10 11">
    <name type="scientific">Planococcus kocurii</name>
    <dbReference type="NCBI Taxonomy" id="1374"/>
    <lineage>
        <taxon>Bacteria</taxon>
        <taxon>Bacillati</taxon>
        <taxon>Bacillota</taxon>
        <taxon>Bacilli</taxon>
        <taxon>Bacillales</taxon>
        <taxon>Caryophanaceae</taxon>
        <taxon>Planococcus</taxon>
    </lineage>
</organism>
<keyword evidence="2" id="KW-0645">Protease</keyword>
<feature type="domain" description="LysM" evidence="8">
    <location>
        <begin position="149"/>
        <end position="192"/>
    </location>
</feature>
<feature type="domain" description="LysM" evidence="8">
    <location>
        <begin position="91"/>
        <end position="134"/>
    </location>
</feature>
<evidence type="ECO:0000256" key="7">
    <source>
        <dbReference type="SAM" id="SignalP"/>
    </source>
</evidence>
<accession>A0ABN4JYI1</accession>
<dbReference type="Gene3D" id="3.10.350.10">
    <property type="entry name" value="LysM domain"/>
    <property type="match status" value="3"/>
</dbReference>
<dbReference type="EMBL" id="CP013661">
    <property type="protein sequence ID" value="ALS79934.1"/>
    <property type="molecule type" value="Genomic_DNA"/>
</dbReference>
<evidence type="ECO:0000256" key="5">
    <source>
        <dbReference type="ARBA" id="ARBA00022801"/>
    </source>
</evidence>
<keyword evidence="11" id="KW-1185">Reference proteome</keyword>
<evidence type="ECO:0000256" key="4">
    <source>
        <dbReference type="ARBA" id="ARBA00022737"/>
    </source>
</evidence>
<evidence type="ECO:0000256" key="2">
    <source>
        <dbReference type="ARBA" id="ARBA00022670"/>
    </source>
</evidence>
<dbReference type="InterPro" id="IPR051202">
    <property type="entry name" value="Peptidase_C40"/>
</dbReference>
<dbReference type="PROSITE" id="PS51935">
    <property type="entry name" value="NLPC_P60"/>
    <property type="match status" value="1"/>
</dbReference>
<comment type="similarity">
    <text evidence="1">Belongs to the peptidase C40 family.</text>
</comment>
<reference evidence="10" key="1">
    <citation type="submission" date="2016-01" db="EMBL/GenBank/DDBJ databases">
        <title>Complete genome of Planococcus kocurri type strain.</title>
        <authorList>
            <person name="See-Too W.S."/>
        </authorList>
    </citation>
    <scope>NUCLEOTIDE SEQUENCE [LARGE SCALE GENOMIC DNA]</scope>
    <source>
        <strain evidence="10">ATCC 43650</strain>
    </source>
</reference>
<gene>
    <name evidence="10" type="ORF">AUO94_15480</name>
</gene>
<evidence type="ECO:0000313" key="11">
    <source>
        <dbReference type="Proteomes" id="UP000065533"/>
    </source>
</evidence>
<dbReference type="InterPro" id="IPR036779">
    <property type="entry name" value="LysM_dom_sf"/>
</dbReference>
<evidence type="ECO:0000256" key="6">
    <source>
        <dbReference type="ARBA" id="ARBA00022807"/>
    </source>
</evidence>
<feature type="signal peptide" evidence="7">
    <location>
        <begin position="1"/>
        <end position="25"/>
    </location>
</feature>
<dbReference type="RefSeq" id="WP_058386575.1">
    <property type="nucleotide sequence ID" value="NZ_CP013661.2"/>
</dbReference>
<keyword evidence="5 10" id="KW-0378">Hydrolase</keyword>
<dbReference type="InterPro" id="IPR038765">
    <property type="entry name" value="Papain-like_cys_pep_sf"/>
</dbReference>
<feature type="domain" description="LysM" evidence="8">
    <location>
        <begin position="26"/>
        <end position="69"/>
    </location>
</feature>
<dbReference type="Gene3D" id="3.90.1720.10">
    <property type="entry name" value="endopeptidase domain like (from Nostoc punctiforme)"/>
    <property type="match status" value="1"/>
</dbReference>
<evidence type="ECO:0000256" key="3">
    <source>
        <dbReference type="ARBA" id="ARBA00022729"/>
    </source>
</evidence>
<dbReference type="PROSITE" id="PS51782">
    <property type="entry name" value="LYSM"/>
    <property type="match status" value="3"/>
</dbReference>
<dbReference type="InterPro" id="IPR018392">
    <property type="entry name" value="LysM"/>
</dbReference>
<sequence>MRRVIFTLVAATALSMAIGASNTEASTYTVKPGDTLWKIASSNKVSVDQLLSWNKLPSTSIHPNQTIKVAATSATAPPKNTGTKAPVISTSIYTVKAGDTLSQIARIHSTNVSSIQKLNQLPDSNIRPGQKLTVSGKAQANTPTVTKPNTYRVTSGDTLTTIAKRHGVSVSQLMSSNSLKTSSIRLGQVLIIDGSSATGQLVTVSKPTTTAPSSGAISTVIAIANSSLGTPYKWGGAAPGGFDCSGFIYYAYNQAGFNVPRTSTTGFDAISSPVSSPQIGDLVFFKNTYRAGISHMGIFIGNNSFIHAGGDRVQVTSLNDSYWGSHFDSFQRLNVTK</sequence>
<dbReference type="PANTHER" id="PTHR47053:SF1">
    <property type="entry name" value="MUREIN DD-ENDOPEPTIDASE MEPH-RELATED"/>
    <property type="match status" value="1"/>
</dbReference>
<name>A0ABN4JYI1_9BACL</name>
<proteinExistence type="inferred from homology"/>
<dbReference type="CDD" id="cd00118">
    <property type="entry name" value="LysM"/>
    <property type="match status" value="3"/>
</dbReference>